<name>A0A644X9R9_9ZZZZ</name>
<organism evidence="8">
    <name type="scientific">bioreactor metagenome</name>
    <dbReference type="NCBI Taxonomy" id="1076179"/>
    <lineage>
        <taxon>unclassified sequences</taxon>
        <taxon>metagenomes</taxon>
        <taxon>ecological metagenomes</taxon>
    </lineage>
</organism>
<dbReference type="AlphaFoldDB" id="A0A644X9R9"/>
<dbReference type="HAMAP" id="MF_01471">
    <property type="entry name" value="Cas2"/>
    <property type="match status" value="1"/>
</dbReference>
<evidence type="ECO:0000256" key="1">
    <source>
        <dbReference type="ARBA" id="ARBA00001946"/>
    </source>
</evidence>
<keyword evidence="4" id="KW-0255">Endonuclease</keyword>
<evidence type="ECO:0000256" key="6">
    <source>
        <dbReference type="ARBA" id="ARBA00022842"/>
    </source>
</evidence>
<dbReference type="GO" id="GO:0051607">
    <property type="term" value="P:defense response to virus"/>
    <property type="evidence" value="ECO:0007669"/>
    <property type="project" value="UniProtKB-KW"/>
</dbReference>
<protein>
    <submittedName>
        <fullName evidence="8">CRISPR-associated endoribonuclease Cas2</fullName>
        <ecNumber evidence="8">3.1.-.-</ecNumber>
    </submittedName>
</protein>
<reference evidence="8" key="1">
    <citation type="submission" date="2019-08" db="EMBL/GenBank/DDBJ databases">
        <authorList>
            <person name="Kucharzyk K."/>
            <person name="Murdoch R.W."/>
            <person name="Higgins S."/>
            <person name="Loffler F."/>
        </authorList>
    </citation>
    <scope>NUCLEOTIDE SEQUENCE</scope>
</reference>
<dbReference type="InterPro" id="IPR021127">
    <property type="entry name" value="CRISPR_associated_Cas2"/>
</dbReference>
<evidence type="ECO:0000313" key="8">
    <source>
        <dbReference type="EMBL" id="MPM12935.1"/>
    </source>
</evidence>
<keyword evidence="7" id="KW-0051">Antiviral defense</keyword>
<dbReference type="EMBL" id="VSSQ01002042">
    <property type="protein sequence ID" value="MPM12935.1"/>
    <property type="molecule type" value="Genomic_DNA"/>
</dbReference>
<evidence type="ECO:0000256" key="7">
    <source>
        <dbReference type="ARBA" id="ARBA00023118"/>
    </source>
</evidence>
<comment type="cofactor">
    <cofactor evidence="1">
        <name>Mg(2+)</name>
        <dbReference type="ChEBI" id="CHEBI:18420"/>
    </cofactor>
</comment>
<dbReference type="SUPFAM" id="SSF143430">
    <property type="entry name" value="TTP0101/SSO1404-like"/>
    <property type="match status" value="1"/>
</dbReference>
<keyword evidence="3" id="KW-0479">Metal-binding</keyword>
<keyword evidence="6" id="KW-0460">Magnesium</keyword>
<sequence>MLGPYNAMWVFVGFDVPTLTKIDVKRANRFRNDLLDMGFSRFQLSFYTYYVPSKQRADTLAKQVEKKVPPNGKVSIFFITDRQFGMTRTFYAGQQVDNETPEQGLLFE</sequence>
<gene>
    <name evidence="8" type="primary">cas2_16</name>
    <name evidence="8" type="ORF">SDC9_59290</name>
</gene>
<dbReference type="GO" id="GO:0046872">
    <property type="term" value="F:metal ion binding"/>
    <property type="evidence" value="ECO:0007669"/>
    <property type="project" value="UniProtKB-KW"/>
</dbReference>
<keyword evidence="5 8" id="KW-0378">Hydrolase</keyword>
<evidence type="ECO:0000256" key="4">
    <source>
        <dbReference type="ARBA" id="ARBA00022759"/>
    </source>
</evidence>
<dbReference type="GO" id="GO:0004521">
    <property type="term" value="F:RNA endonuclease activity"/>
    <property type="evidence" value="ECO:0007669"/>
    <property type="project" value="InterPro"/>
</dbReference>
<proteinExistence type="inferred from homology"/>
<dbReference type="NCBIfam" id="TIGR01573">
    <property type="entry name" value="cas2"/>
    <property type="match status" value="1"/>
</dbReference>
<comment type="caution">
    <text evidence="8">The sequence shown here is derived from an EMBL/GenBank/DDBJ whole genome shotgun (WGS) entry which is preliminary data.</text>
</comment>
<dbReference type="Gene3D" id="3.30.70.240">
    <property type="match status" value="1"/>
</dbReference>
<evidence type="ECO:0000256" key="3">
    <source>
        <dbReference type="ARBA" id="ARBA00022723"/>
    </source>
</evidence>
<dbReference type="GO" id="GO:0043571">
    <property type="term" value="P:maintenance of CRISPR repeat elements"/>
    <property type="evidence" value="ECO:0007669"/>
    <property type="project" value="InterPro"/>
</dbReference>
<dbReference type="EC" id="3.1.-.-" evidence="8"/>
<dbReference type="InterPro" id="IPR019199">
    <property type="entry name" value="Virulence_VapD/CRISPR_Cas2"/>
</dbReference>
<dbReference type="Pfam" id="PF09827">
    <property type="entry name" value="CRISPR_Cas2"/>
    <property type="match status" value="1"/>
</dbReference>
<accession>A0A644X9R9</accession>
<keyword evidence="2" id="KW-0540">Nuclease</keyword>
<dbReference type="GO" id="GO:0016787">
    <property type="term" value="F:hydrolase activity"/>
    <property type="evidence" value="ECO:0007669"/>
    <property type="project" value="UniProtKB-KW"/>
</dbReference>
<evidence type="ECO:0000256" key="2">
    <source>
        <dbReference type="ARBA" id="ARBA00022722"/>
    </source>
</evidence>
<evidence type="ECO:0000256" key="5">
    <source>
        <dbReference type="ARBA" id="ARBA00022801"/>
    </source>
</evidence>